<dbReference type="InterPro" id="IPR009057">
    <property type="entry name" value="Homeodomain-like_sf"/>
</dbReference>
<proteinExistence type="predicted"/>
<dbReference type="InterPro" id="IPR050109">
    <property type="entry name" value="HTH-type_TetR-like_transc_reg"/>
</dbReference>
<evidence type="ECO:0000256" key="1">
    <source>
        <dbReference type="ARBA" id="ARBA00023015"/>
    </source>
</evidence>
<gene>
    <name evidence="6" type="ORF">C5E45_16190</name>
</gene>
<reference evidence="6 7" key="1">
    <citation type="submission" date="2018-02" db="EMBL/GenBank/DDBJ databases">
        <title>8 Nocardia nova and 1 Nocardia cyriacigeorgica strain used for evolution to TMP-SMX.</title>
        <authorList>
            <person name="Mehta H."/>
            <person name="Weng J."/>
            <person name="Shamoo Y."/>
        </authorList>
    </citation>
    <scope>NUCLEOTIDE SEQUENCE [LARGE SCALE GENOMIC DNA]</scope>
    <source>
        <strain evidence="6 7">MDA3139</strain>
    </source>
</reference>
<evidence type="ECO:0000256" key="3">
    <source>
        <dbReference type="ARBA" id="ARBA00023163"/>
    </source>
</evidence>
<evidence type="ECO:0000256" key="4">
    <source>
        <dbReference type="PROSITE-ProRule" id="PRU00335"/>
    </source>
</evidence>
<dbReference type="Proteomes" id="UP000239874">
    <property type="component" value="Unassembled WGS sequence"/>
</dbReference>
<dbReference type="PROSITE" id="PS50977">
    <property type="entry name" value="HTH_TETR_2"/>
    <property type="match status" value="1"/>
</dbReference>
<keyword evidence="2 4" id="KW-0238">DNA-binding</keyword>
<dbReference type="InterPro" id="IPR041347">
    <property type="entry name" value="MftR_C"/>
</dbReference>
<feature type="DNA-binding region" description="H-T-H motif" evidence="4">
    <location>
        <begin position="20"/>
        <end position="39"/>
    </location>
</feature>
<dbReference type="Gene3D" id="1.10.357.10">
    <property type="entry name" value="Tetracycline Repressor, domain 2"/>
    <property type="match status" value="1"/>
</dbReference>
<dbReference type="AlphaFoldDB" id="A0A2S6AQ16"/>
<comment type="caution">
    <text evidence="6">The sequence shown here is derived from an EMBL/GenBank/DDBJ whole genome shotgun (WGS) entry which is preliminary data.</text>
</comment>
<dbReference type="Pfam" id="PF00440">
    <property type="entry name" value="TetR_N"/>
    <property type="match status" value="1"/>
</dbReference>
<sequence>MEIAYEAVRLFSRKGVAATSADEIADAAGMSTRTLWRYFPTKEQCVQPLLTAGIEELVTRLREWPNDRPLLEALHTGATPNFSVSDGQESLRGLIRLTRTEPGLRAVWLRGNDEATRELIQILAARTGQDPESLPMMVQGSVLNAALTAGVEYWAWNESEMDGQPADGALREALRIVAGALPENVA</sequence>
<dbReference type="SUPFAM" id="SSF46689">
    <property type="entry name" value="Homeodomain-like"/>
    <property type="match status" value="1"/>
</dbReference>
<name>A0A2S6AQ16_9NOCA</name>
<dbReference type="PANTHER" id="PTHR30055:SF238">
    <property type="entry name" value="MYCOFACTOCIN BIOSYNTHESIS TRANSCRIPTIONAL REGULATOR MFTR-RELATED"/>
    <property type="match status" value="1"/>
</dbReference>
<accession>A0A2S6AQ16</accession>
<dbReference type="GO" id="GO:0003700">
    <property type="term" value="F:DNA-binding transcription factor activity"/>
    <property type="evidence" value="ECO:0007669"/>
    <property type="project" value="TreeGrafter"/>
</dbReference>
<evidence type="ECO:0000256" key="2">
    <source>
        <dbReference type="ARBA" id="ARBA00023125"/>
    </source>
</evidence>
<evidence type="ECO:0000313" key="7">
    <source>
        <dbReference type="Proteomes" id="UP000239874"/>
    </source>
</evidence>
<organism evidence="6 7">
    <name type="scientific">Nocardia nova</name>
    <dbReference type="NCBI Taxonomy" id="37330"/>
    <lineage>
        <taxon>Bacteria</taxon>
        <taxon>Bacillati</taxon>
        <taxon>Actinomycetota</taxon>
        <taxon>Actinomycetes</taxon>
        <taxon>Mycobacteriales</taxon>
        <taxon>Nocardiaceae</taxon>
        <taxon>Nocardia</taxon>
    </lineage>
</organism>
<dbReference type="Pfam" id="PF17754">
    <property type="entry name" value="TetR_C_14"/>
    <property type="match status" value="1"/>
</dbReference>
<keyword evidence="3" id="KW-0804">Transcription</keyword>
<dbReference type="GO" id="GO:0000976">
    <property type="term" value="F:transcription cis-regulatory region binding"/>
    <property type="evidence" value="ECO:0007669"/>
    <property type="project" value="TreeGrafter"/>
</dbReference>
<keyword evidence="1" id="KW-0805">Transcription regulation</keyword>
<dbReference type="EMBL" id="PSZC01000010">
    <property type="protein sequence ID" value="PPJ37312.1"/>
    <property type="molecule type" value="Genomic_DNA"/>
</dbReference>
<dbReference type="PANTHER" id="PTHR30055">
    <property type="entry name" value="HTH-TYPE TRANSCRIPTIONAL REGULATOR RUTR"/>
    <property type="match status" value="1"/>
</dbReference>
<evidence type="ECO:0000313" key="6">
    <source>
        <dbReference type="EMBL" id="PPJ37312.1"/>
    </source>
</evidence>
<dbReference type="InterPro" id="IPR001647">
    <property type="entry name" value="HTH_TetR"/>
</dbReference>
<protein>
    <submittedName>
        <fullName evidence="6">TetR family transcriptional regulator</fullName>
    </submittedName>
</protein>
<evidence type="ECO:0000259" key="5">
    <source>
        <dbReference type="PROSITE" id="PS50977"/>
    </source>
</evidence>
<dbReference type="PRINTS" id="PR00455">
    <property type="entry name" value="HTHTETR"/>
</dbReference>
<dbReference type="OrthoDB" id="4143918at2"/>
<feature type="domain" description="HTH tetR-type" evidence="5">
    <location>
        <begin position="1"/>
        <end position="57"/>
    </location>
</feature>